<accession>A0A6A7BN46</accession>
<reference evidence="1" key="1">
    <citation type="submission" date="2020-01" db="EMBL/GenBank/DDBJ databases">
        <authorList>
            <consortium name="DOE Joint Genome Institute"/>
            <person name="Haridas S."/>
            <person name="Albert R."/>
            <person name="Binder M."/>
            <person name="Bloem J."/>
            <person name="Labutti K."/>
            <person name="Salamov A."/>
            <person name="Andreopoulos B."/>
            <person name="Baker S.E."/>
            <person name="Barry K."/>
            <person name="Bills G."/>
            <person name="Bluhm B.H."/>
            <person name="Cannon C."/>
            <person name="Castanera R."/>
            <person name="Culley D.E."/>
            <person name="Daum C."/>
            <person name="Ezra D."/>
            <person name="Gonzalez J.B."/>
            <person name="Henrissat B."/>
            <person name="Kuo A."/>
            <person name="Liang C."/>
            <person name="Lipzen A."/>
            <person name="Lutzoni F."/>
            <person name="Magnuson J."/>
            <person name="Mondo S."/>
            <person name="Nolan M."/>
            <person name="Ohm R."/>
            <person name="Pangilinan J."/>
            <person name="Park H.-J."/>
            <person name="Ramirez L."/>
            <person name="Alfaro M."/>
            <person name="Sun H."/>
            <person name="Tritt A."/>
            <person name="Yoshinaga Y."/>
            <person name="Zwiers L.-H."/>
            <person name="Turgeon B.G."/>
            <person name="Goodwin S.B."/>
            <person name="Spatafora J.W."/>
            <person name="Crous P.W."/>
            <person name="Grigoriev I.V."/>
        </authorList>
    </citation>
    <scope>NUCLEOTIDE SEQUENCE</scope>
    <source>
        <strain evidence="1">IPT5</strain>
    </source>
</reference>
<evidence type="ECO:0008006" key="3">
    <source>
        <dbReference type="Google" id="ProtNLM"/>
    </source>
</evidence>
<sequence>MKPLTDENVPPLTIVGTFFYDFAELMLDFHNVMAKAEDEDDYVRYIRVLKFDGELRSLCTEKIPTCLSPRTPHDPNWPRWVGWARRLYQTNVNHKLIMIHQAYLSKSFKDLRYTYSRWACSTCSKNIINLYNTREPDEPQWWVEHGYIVTAAICLILDLFQRTTADPEVLEHQACVRRSISYLQHFPTSSVAIHGVRLLVSLLQEYAKIQEGSKTAVTPGSIWNYVPSSCTNAGDIPLPGQARVPQPMQPEWELPILQEDAGTFNFDSIDALGFDDLTEYMPTDGISNAVFFDNIYSANGQFNW</sequence>
<evidence type="ECO:0000313" key="2">
    <source>
        <dbReference type="Proteomes" id="UP000799423"/>
    </source>
</evidence>
<gene>
    <name evidence="1" type="ORF">T440DRAFT_12461</name>
</gene>
<dbReference type="EMBL" id="MU006288">
    <property type="protein sequence ID" value="KAF2856870.1"/>
    <property type="molecule type" value="Genomic_DNA"/>
</dbReference>
<proteinExistence type="predicted"/>
<dbReference type="Proteomes" id="UP000799423">
    <property type="component" value="Unassembled WGS sequence"/>
</dbReference>
<protein>
    <recommendedName>
        <fullName evidence="3">Transcription factor domain-containing protein</fullName>
    </recommendedName>
</protein>
<dbReference type="AlphaFoldDB" id="A0A6A7BN46"/>
<keyword evidence="2" id="KW-1185">Reference proteome</keyword>
<dbReference type="OrthoDB" id="410267at2759"/>
<organism evidence="1 2">
    <name type="scientific">Plenodomus tracheiphilus IPT5</name>
    <dbReference type="NCBI Taxonomy" id="1408161"/>
    <lineage>
        <taxon>Eukaryota</taxon>
        <taxon>Fungi</taxon>
        <taxon>Dikarya</taxon>
        <taxon>Ascomycota</taxon>
        <taxon>Pezizomycotina</taxon>
        <taxon>Dothideomycetes</taxon>
        <taxon>Pleosporomycetidae</taxon>
        <taxon>Pleosporales</taxon>
        <taxon>Pleosporineae</taxon>
        <taxon>Leptosphaeriaceae</taxon>
        <taxon>Plenodomus</taxon>
    </lineage>
</organism>
<evidence type="ECO:0000313" key="1">
    <source>
        <dbReference type="EMBL" id="KAF2856870.1"/>
    </source>
</evidence>
<name>A0A6A7BN46_9PLEO</name>
<dbReference type="CDD" id="cd12148">
    <property type="entry name" value="fungal_TF_MHR"/>
    <property type="match status" value="1"/>
</dbReference>